<dbReference type="RefSeq" id="WP_090164194.1">
    <property type="nucleotide sequence ID" value="NZ_FMWK01000020.1"/>
</dbReference>
<evidence type="ECO:0000256" key="2">
    <source>
        <dbReference type="ARBA" id="ARBA00035032"/>
    </source>
</evidence>
<dbReference type="Gene3D" id="3.30.420.10">
    <property type="entry name" value="Ribonuclease H-like superfamily/Ribonuclease H"/>
    <property type="match status" value="1"/>
</dbReference>
<reference evidence="4 5" key="1">
    <citation type="submission" date="2016-10" db="EMBL/GenBank/DDBJ databases">
        <authorList>
            <person name="de Groot N.N."/>
        </authorList>
    </citation>
    <scope>NUCLEOTIDE SEQUENCE [LARGE SCALE GENOMIC DNA]</scope>
    <source>
        <strain evidence="4 5">DSM 10317</strain>
    </source>
</reference>
<evidence type="ECO:0000256" key="1">
    <source>
        <dbReference type="ARBA" id="ARBA00035012"/>
    </source>
</evidence>
<comment type="similarity">
    <text evidence="1">Belongs to the argonaute family. Long pAgo subfamily.</text>
</comment>
<dbReference type="Gene3D" id="3.40.50.2300">
    <property type="match status" value="1"/>
</dbReference>
<dbReference type="PROSITE" id="PS50822">
    <property type="entry name" value="PIWI"/>
    <property type="match status" value="1"/>
</dbReference>
<dbReference type="Proteomes" id="UP000199428">
    <property type="component" value="Unassembled WGS sequence"/>
</dbReference>
<dbReference type="EMBL" id="FMWK01000020">
    <property type="protein sequence ID" value="SCZ81340.1"/>
    <property type="molecule type" value="Genomic_DNA"/>
</dbReference>
<dbReference type="SUPFAM" id="SSF53098">
    <property type="entry name" value="Ribonuclease H-like"/>
    <property type="match status" value="1"/>
</dbReference>
<sequence>MGKDGLRLEVFASDKVVSICSFHIYNIKSQNIDDNSYKIIRGACSKLANVNRRLGIFENGSQIISTDLIDNIPNGIDFSLEYVGYEKLDIQSNTRVYGRYIEYLIKNNLSSVKVLEKYNKYSCKSDITSAWFRSAEGSFGTYKSDDKIISLERIYNIHVEIGKDGKAYLWLDTKTGFRSKLTVMDMLEKRIDVLGMEVKNDWGQFRQTGILAEISQTKVIDPLNELSCSLKDYYIYKKNEAYLVEKLPDCTPVVYVKSKSGGNMLSYYPQALIPVLTREKVGILAPDFSTRIEPVVKRSMANRIILDKEFITDIGNIDNLNGLAFEIDTTNLDSLGLAATTVSMPQLMCGDGKFINCGNEYQIFNHGFYQKPNRKLRIGYLYPRGEKELLVQVANDIYSYAMLGKYHGETDNYIIPGLIDIQTQPEITQEYDVGNITDYKRAALKLKNIEQIDIVIALIPDGLDEDSPYNPFKKIWAELNIPSQMISMKTARKFCSDAKSKGTSSKYYLQNIVLGILGKTGGIPWIVKNMPGNVDCFVGLDVSTQAKGIHYPTCSVVFDRYGRMLGFFKPRVAQQGEKITTQILQDVFDQVILSYENEYGEKPKNIVIHRDGFSNEDKEWYEHYFKAQGINYAIIEVRKNIYKKMLDIDTSDMNPSAGSCIYNSNKAYLVTTVMKGRKGSPNPLLIEKACGNISIGEAVTQILYLTQLHVGSTQKMRLPITTGYADKICKNLDNVPTGQVENKLFFL</sequence>
<protein>
    <recommendedName>
        <fullName evidence="2">Protein argonaute</fullName>
    </recommendedName>
</protein>
<feature type="domain" description="Piwi" evidence="3">
    <location>
        <begin position="454"/>
        <end position="728"/>
    </location>
</feature>
<gene>
    <name evidence="4" type="ORF">SAMN02910350_02768</name>
</gene>
<proteinExistence type="inferred from homology"/>
<evidence type="ECO:0000313" key="4">
    <source>
        <dbReference type="EMBL" id="SCZ81340.1"/>
    </source>
</evidence>
<dbReference type="InterPro" id="IPR012337">
    <property type="entry name" value="RNaseH-like_sf"/>
</dbReference>
<dbReference type="InterPro" id="IPR036397">
    <property type="entry name" value="RNaseH_sf"/>
</dbReference>
<name>A0A1G5S617_PSEXY</name>
<organism evidence="4 5">
    <name type="scientific">Pseudobutyrivibrio xylanivorans</name>
    <dbReference type="NCBI Taxonomy" id="185007"/>
    <lineage>
        <taxon>Bacteria</taxon>
        <taxon>Bacillati</taxon>
        <taxon>Bacillota</taxon>
        <taxon>Clostridia</taxon>
        <taxon>Lachnospirales</taxon>
        <taxon>Lachnospiraceae</taxon>
        <taxon>Pseudobutyrivibrio</taxon>
    </lineage>
</organism>
<evidence type="ECO:0000313" key="5">
    <source>
        <dbReference type="Proteomes" id="UP000199428"/>
    </source>
</evidence>
<dbReference type="SMART" id="SM00950">
    <property type="entry name" value="Piwi"/>
    <property type="match status" value="1"/>
</dbReference>
<dbReference type="InterPro" id="IPR003165">
    <property type="entry name" value="Piwi"/>
</dbReference>
<dbReference type="GO" id="GO:0003676">
    <property type="term" value="F:nucleic acid binding"/>
    <property type="evidence" value="ECO:0007669"/>
    <property type="project" value="InterPro"/>
</dbReference>
<accession>A0A1G5S617</accession>
<dbReference type="Pfam" id="PF02171">
    <property type="entry name" value="Piwi"/>
    <property type="match status" value="1"/>
</dbReference>
<dbReference type="SMR" id="A0A1G5S617"/>
<dbReference type="AlphaFoldDB" id="A0A1G5S617"/>
<evidence type="ECO:0000259" key="3">
    <source>
        <dbReference type="PROSITE" id="PS50822"/>
    </source>
</evidence>